<evidence type="ECO:0000313" key="2">
    <source>
        <dbReference type="Proteomes" id="UP000316855"/>
    </source>
</evidence>
<dbReference type="KEGG" id="gax:Pan161_00700"/>
<protein>
    <submittedName>
        <fullName evidence="1">Uncharacterized protein</fullName>
    </submittedName>
</protein>
<keyword evidence="2" id="KW-1185">Reference proteome</keyword>
<evidence type="ECO:0000313" key="1">
    <source>
        <dbReference type="EMBL" id="QDT88454.1"/>
    </source>
</evidence>
<proteinExistence type="predicted"/>
<dbReference type="Proteomes" id="UP000316855">
    <property type="component" value="Chromosome"/>
</dbReference>
<reference evidence="1 2" key="1">
    <citation type="submission" date="2019-02" db="EMBL/GenBank/DDBJ databases">
        <title>Deep-cultivation of Planctomycetes and their phenomic and genomic characterization uncovers novel biology.</title>
        <authorList>
            <person name="Wiegand S."/>
            <person name="Jogler M."/>
            <person name="Boedeker C."/>
            <person name="Pinto D."/>
            <person name="Vollmers J."/>
            <person name="Rivas-Marin E."/>
            <person name="Kohn T."/>
            <person name="Peeters S.H."/>
            <person name="Heuer A."/>
            <person name="Rast P."/>
            <person name="Oberbeckmann S."/>
            <person name="Bunk B."/>
            <person name="Jeske O."/>
            <person name="Meyerdierks A."/>
            <person name="Storesund J.E."/>
            <person name="Kallscheuer N."/>
            <person name="Luecker S."/>
            <person name="Lage O.M."/>
            <person name="Pohl T."/>
            <person name="Merkel B.J."/>
            <person name="Hornburger P."/>
            <person name="Mueller R.-W."/>
            <person name="Bruemmer F."/>
            <person name="Labrenz M."/>
            <person name="Spormann A.M."/>
            <person name="Op den Camp H."/>
            <person name="Overmann J."/>
            <person name="Amann R."/>
            <person name="Jetten M.S.M."/>
            <person name="Mascher T."/>
            <person name="Medema M.H."/>
            <person name="Devos D.P."/>
            <person name="Kaster A.-K."/>
            <person name="Ovreas L."/>
            <person name="Rohde M."/>
            <person name="Galperin M.Y."/>
            <person name="Jogler C."/>
        </authorList>
    </citation>
    <scope>NUCLEOTIDE SEQUENCE [LARGE SCALE GENOMIC DNA]</scope>
    <source>
        <strain evidence="1 2">Pan161</strain>
    </source>
</reference>
<organism evidence="1 2">
    <name type="scientific">Gimesia algae</name>
    <dbReference type="NCBI Taxonomy" id="2527971"/>
    <lineage>
        <taxon>Bacteria</taxon>
        <taxon>Pseudomonadati</taxon>
        <taxon>Planctomycetota</taxon>
        <taxon>Planctomycetia</taxon>
        <taxon>Planctomycetales</taxon>
        <taxon>Planctomycetaceae</taxon>
        <taxon>Gimesia</taxon>
    </lineage>
</organism>
<dbReference type="AlphaFoldDB" id="A0A517V642"/>
<dbReference type="EMBL" id="CP036343">
    <property type="protein sequence ID" value="QDT88454.1"/>
    <property type="molecule type" value="Genomic_DNA"/>
</dbReference>
<sequence length="120" mass="13902">MSAFNYFIPEVLAELYPEWTSDALDDVIPLVADRTGEREAVFIGLSWLIRDQTIVPAYLQLQIDSAIERVNWLECRIGERGPQGMLRRPGSSFDKQLYRLQGREDQIDWAYRVTYGEKSS</sequence>
<dbReference type="OrthoDB" id="281502at2"/>
<gene>
    <name evidence="1" type="ORF">Pan161_00700</name>
</gene>
<dbReference type="RefSeq" id="WP_145223631.1">
    <property type="nucleotide sequence ID" value="NZ_CP036343.1"/>
</dbReference>
<name>A0A517V642_9PLAN</name>
<accession>A0A517V642</accession>